<comment type="caution">
    <text evidence="2">The sequence shown here is derived from an EMBL/GenBank/DDBJ whole genome shotgun (WGS) entry which is preliminary data.</text>
</comment>
<dbReference type="EMBL" id="CAXHTA020000019">
    <property type="protein sequence ID" value="CAL5228700.1"/>
    <property type="molecule type" value="Genomic_DNA"/>
</dbReference>
<feature type="transmembrane region" description="Helical" evidence="1">
    <location>
        <begin position="287"/>
        <end position="312"/>
    </location>
</feature>
<feature type="transmembrane region" description="Helical" evidence="1">
    <location>
        <begin position="392"/>
        <end position="409"/>
    </location>
</feature>
<feature type="transmembrane region" description="Helical" evidence="1">
    <location>
        <begin position="353"/>
        <end position="371"/>
    </location>
</feature>
<name>A0ABP1GBL0_9CHLO</name>
<evidence type="ECO:0000313" key="3">
    <source>
        <dbReference type="Proteomes" id="UP001497392"/>
    </source>
</evidence>
<sequence>MAGRFQSTFGVRGLVSDDSRPQHLRHCVSPTLTQKVRLYDSVAQLSSTHERAHLETACTFPRKRQKLRLRIISKAASPSSDGSLNDPVGFDLMTGEAHDSQGNSSVTAEVFGSNGAESLASELKVDDAVADASREAPLTAWGLLKDTVGILYRSFWPLITIFAVTDAFMYTLHRVSHRITNQAAMSLLGIDAAKIGNMWYLSNNPAVANFDTGYQYLVAVFFLIVFPLNVLLRSFAATVTVLYSWKNAGEPNECPDLKPALFPPVRSMYRNISCIWPKMRSSLARVWMVDLLVAVRVLPLQFASLLIVTLPFTLPRLLALQLANPASVVEELEGDKAIARSGELTKLSGVKKALLWPYVGLILALRLVSLGRTPVLSALPTHVVKDVPEIPFLIYCGFIFFSVVLSRLQDVLPLAVFMEAHKRDGQLKGKMA</sequence>
<organism evidence="2 3">
    <name type="scientific">Coccomyxa viridis</name>
    <dbReference type="NCBI Taxonomy" id="1274662"/>
    <lineage>
        <taxon>Eukaryota</taxon>
        <taxon>Viridiplantae</taxon>
        <taxon>Chlorophyta</taxon>
        <taxon>core chlorophytes</taxon>
        <taxon>Trebouxiophyceae</taxon>
        <taxon>Trebouxiophyceae incertae sedis</taxon>
        <taxon>Coccomyxaceae</taxon>
        <taxon>Coccomyxa</taxon>
    </lineage>
</organism>
<accession>A0ABP1GBL0</accession>
<reference evidence="2 3" key="1">
    <citation type="submission" date="2024-06" db="EMBL/GenBank/DDBJ databases">
        <authorList>
            <person name="Kraege A."/>
            <person name="Thomma B."/>
        </authorList>
    </citation>
    <scope>NUCLEOTIDE SEQUENCE [LARGE SCALE GENOMIC DNA]</scope>
</reference>
<evidence type="ECO:0000256" key="1">
    <source>
        <dbReference type="SAM" id="Phobius"/>
    </source>
</evidence>
<keyword evidence="3" id="KW-1185">Reference proteome</keyword>
<keyword evidence="1" id="KW-0472">Membrane</keyword>
<proteinExistence type="predicted"/>
<feature type="transmembrane region" description="Helical" evidence="1">
    <location>
        <begin position="213"/>
        <end position="232"/>
    </location>
</feature>
<gene>
    <name evidence="2" type="primary">g11879</name>
    <name evidence="2" type="ORF">VP750_LOCUS10606</name>
</gene>
<dbReference type="Proteomes" id="UP001497392">
    <property type="component" value="Unassembled WGS sequence"/>
</dbReference>
<keyword evidence="1" id="KW-0812">Transmembrane</keyword>
<feature type="transmembrane region" description="Helical" evidence="1">
    <location>
        <begin position="154"/>
        <end position="172"/>
    </location>
</feature>
<keyword evidence="1" id="KW-1133">Transmembrane helix</keyword>
<protein>
    <submittedName>
        <fullName evidence="2">G11879 protein</fullName>
    </submittedName>
</protein>
<evidence type="ECO:0000313" key="2">
    <source>
        <dbReference type="EMBL" id="CAL5228700.1"/>
    </source>
</evidence>